<feature type="non-terminal residue" evidence="1">
    <location>
        <position position="1"/>
    </location>
</feature>
<dbReference type="Proteomes" id="UP001434883">
    <property type="component" value="Unassembled WGS sequence"/>
</dbReference>
<gene>
    <name evidence="1" type="ORF">XENOCAPTIV_016062</name>
</gene>
<reference evidence="1 2" key="1">
    <citation type="submission" date="2021-06" db="EMBL/GenBank/DDBJ databases">
        <authorList>
            <person name="Palmer J.M."/>
        </authorList>
    </citation>
    <scope>NUCLEOTIDE SEQUENCE [LARGE SCALE GENOMIC DNA]</scope>
    <source>
        <strain evidence="1 2">XC_2019</strain>
        <tissue evidence="1">Muscle</tissue>
    </source>
</reference>
<proteinExistence type="predicted"/>
<evidence type="ECO:0000313" key="1">
    <source>
        <dbReference type="EMBL" id="MEQ2192717.1"/>
    </source>
</evidence>
<accession>A0ABV0QB40</accession>
<evidence type="ECO:0000313" key="2">
    <source>
        <dbReference type="Proteomes" id="UP001434883"/>
    </source>
</evidence>
<organism evidence="1 2">
    <name type="scientific">Xenoophorus captivus</name>
    <dbReference type="NCBI Taxonomy" id="1517983"/>
    <lineage>
        <taxon>Eukaryota</taxon>
        <taxon>Metazoa</taxon>
        <taxon>Chordata</taxon>
        <taxon>Craniata</taxon>
        <taxon>Vertebrata</taxon>
        <taxon>Euteleostomi</taxon>
        <taxon>Actinopterygii</taxon>
        <taxon>Neopterygii</taxon>
        <taxon>Teleostei</taxon>
        <taxon>Neoteleostei</taxon>
        <taxon>Acanthomorphata</taxon>
        <taxon>Ovalentaria</taxon>
        <taxon>Atherinomorphae</taxon>
        <taxon>Cyprinodontiformes</taxon>
        <taxon>Goodeidae</taxon>
        <taxon>Xenoophorus</taxon>
    </lineage>
</organism>
<dbReference type="EMBL" id="JAHRIN010003334">
    <property type="protein sequence ID" value="MEQ2192717.1"/>
    <property type="molecule type" value="Genomic_DNA"/>
</dbReference>
<sequence>ANSTSTGQLDKLVSAAIPALTPESEEERSLPPQRVSTFRPRPYSMADSNKVRYFKLVEGGQLMCPHSVMFCCDLRCRQLITFLWFADYIRFSWFPTITHQVIFEGTHRRYFKDSFNNFAKASFKNVKYPT</sequence>
<keyword evidence="2" id="KW-1185">Reference proteome</keyword>
<comment type="caution">
    <text evidence="1">The sequence shown here is derived from an EMBL/GenBank/DDBJ whole genome shotgun (WGS) entry which is preliminary data.</text>
</comment>
<protein>
    <submittedName>
        <fullName evidence="1">Uncharacterized protein</fullName>
    </submittedName>
</protein>
<name>A0ABV0QB40_9TELE</name>